<name>A0A1G6EKQ9_9BACT</name>
<feature type="chain" id="PRO_5011506098" evidence="1">
    <location>
        <begin position="26"/>
        <end position="210"/>
    </location>
</feature>
<reference evidence="3 4" key="1">
    <citation type="submission" date="2016-10" db="EMBL/GenBank/DDBJ databases">
        <authorList>
            <person name="de Groot N.N."/>
        </authorList>
    </citation>
    <scope>NUCLEOTIDE SEQUENCE [LARGE SCALE GENOMIC DNA]</scope>
    <source>
        <strain evidence="3 4">ASO4-2</strain>
    </source>
</reference>
<gene>
    <name evidence="3" type="ORF">SAMN05660653_02919</name>
</gene>
<sequence>MLNTKRFILLYALLLLTMLYLHVHAATTPPINKPFHQFPTHHADWKMVSSYDFSDNVMEILKPTDILNRTYIRKGERPVDLHIGYYDGGKGTGVIHSPKHCLPGGGWQVISSERLTMTIGTENVNMVQAVYQLGETREVFLYWFQTRDRSLNNEYSLKLAEVTGSLLHGRRDTAFIRISTRYDGDLEQGLRRTRDFASDFYPVIREFLPS</sequence>
<keyword evidence="1" id="KW-0732">Signal</keyword>
<dbReference type="Proteomes" id="UP000198771">
    <property type="component" value="Unassembled WGS sequence"/>
</dbReference>
<dbReference type="STRING" id="617002.SAMN05660653_02919"/>
<keyword evidence="4" id="KW-1185">Reference proteome</keyword>
<dbReference type="RefSeq" id="WP_092123364.1">
    <property type="nucleotide sequence ID" value="NZ_FMXO01000019.1"/>
</dbReference>
<evidence type="ECO:0000313" key="4">
    <source>
        <dbReference type="Proteomes" id="UP000198771"/>
    </source>
</evidence>
<dbReference type="EMBL" id="FMXO01000019">
    <property type="protein sequence ID" value="SDB57978.1"/>
    <property type="molecule type" value="Genomic_DNA"/>
</dbReference>
<dbReference type="NCBIfam" id="TIGR02914">
    <property type="entry name" value="EpsI_fam"/>
    <property type="match status" value="1"/>
</dbReference>
<dbReference type="AlphaFoldDB" id="A0A1G6EKQ9"/>
<proteinExistence type="predicted"/>
<evidence type="ECO:0000259" key="2">
    <source>
        <dbReference type="Pfam" id="PF11984"/>
    </source>
</evidence>
<accession>A0A1G6EKQ9</accession>
<evidence type="ECO:0000256" key="1">
    <source>
        <dbReference type="SAM" id="SignalP"/>
    </source>
</evidence>
<protein>
    <submittedName>
        <fullName evidence="3">EpsI family protein</fullName>
    </submittedName>
</protein>
<dbReference type="Pfam" id="PF11984">
    <property type="entry name" value="DUF3485"/>
    <property type="match status" value="1"/>
</dbReference>
<dbReference type="OrthoDB" id="9797363at2"/>
<feature type="domain" description="Methanolan biosynthesis EpsI" evidence="2">
    <location>
        <begin position="9"/>
        <end position="207"/>
    </location>
</feature>
<feature type="signal peptide" evidence="1">
    <location>
        <begin position="1"/>
        <end position="25"/>
    </location>
</feature>
<organism evidence="3 4">
    <name type="scientific">Desulfonatronum thiosulfatophilum</name>
    <dbReference type="NCBI Taxonomy" id="617002"/>
    <lineage>
        <taxon>Bacteria</taxon>
        <taxon>Pseudomonadati</taxon>
        <taxon>Thermodesulfobacteriota</taxon>
        <taxon>Desulfovibrionia</taxon>
        <taxon>Desulfovibrionales</taxon>
        <taxon>Desulfonatronaceae</taxon>
        <taxon>Desulfonatronum</taxon>
    </lineage>
</organism>
<dbReference type="InterPro" id="IPR014263">
    <property type="entry name" value="Methanolan_biosynth_EpsI"/>
</dbReference>
<evidence type="ECO:0000313" key="3">
    <source>
        <dbReference type="EMBL" id="SDB57978.1"/>
    </source>
</evidence>